<proteinExistence type="predicted"/>
<evidence type="ECO:0000313" key="2">
    <source>
        <dbReference type="Proteomes" id="UP000886476"/>
    </source>
</evidence>
<dbReference type="Gene3D" id="3.50.30.50">
    <property type="entry name" value="Putative cyclase"/>
    <property type="match status" value="1"/>
</dbReference>
<dbReference type="Proteomes" id="UP000886476">
    <property type="component" value="Unassembled WGS sequence"/>
</dbReference>
<keyword evidence="2" id="KW-1185">Reference proteome</keyword>
<protein>
    <submittedName>
        <fullName evidence="1">Cyclase family protein</fullName>
    </submittedName>
</protein>
<evidence type="ECO:0000313" key="1">
    <source>
        <dbReference type="EMBL" id="NPU66347.1"/>
    </source>
</evidence>
<dbReference type="EMBL" id="JABFDN010000004">
    <property type="protein sequence ID" value="NPU66347.1"/>
    <property type="molecule type" value="Genomic_DNA"/>
</dbReference>
<dbReference type="InterPro" id="IPR007325">
    <property type="entry name" value="KFase/CYL"/>
</dbReference>
<dbReference type="SUPFAM" id="SSF102198">
    <property type="entry name" value="Putative cyclase"/>
    <property type="match status" value="1"/>
</dbReference>
<dbReference type="RefSeq" id="WP_172111430.1">
    <property type="nucleotide sequence ID" value="NZ_JABFDN010000004.1"/>
</dbReference>
<reference evidence="1" key="1">
    <citation type="submission" date="2020-05" db="EMBL/GenBank/DDBJ databases">
        <title>Nod-independent and nitrogen-fixing Bradyrhizobium aeschynomene sp. nov. isolated from nodules of Aeschynomene indica.</title>
        <authorList>
            <person name="Zhang Z."/>
        </authorList>
    </citation>
    <scope>NUCLEOTIDE SEQUENCE</scope>
    <source>
        <strain evidence="1">83012</strain>
    </source>
</reference>
<dbReference type="PANTHER" id="PTHR34861:SF11">
    <property type="entry name" value="CYCLASE"/>
    <property type="match status" value="1"/>
</dbReference>
<sequence>MFRRWQKRPIGSNWGDFGDDDELGRLNYLTPEVRRRAARCVQEGLTFCLSLPLNLPGGTVIHRLRHPPRLSALARGEDGTLNYNYPLAIEQPGATDIVSDDVVTLATQYSTHWDTFAHVGQSFDADDDGVPEPLYYNGWRAGRDVAAPDPETGAARTSRLGVDTMARACIQGRGVLIDLRHHLGPDRHLVGYDDLMRIIEADRVEVQRGDLVCFYSGFGDRVLAASGALDPADAHPARCAELDGRDRKLLGWIDDSGLSALISDNIGVEALPARPADLDRRATLPLHEFCLFKAGIALGELWYLSELATWLRSHERNCFLLTAPPLRLPGAVGSPVTPVATV</sequence>
<comment type="caution">
    <text evidence="1">The sequence shown here is derived from an EMBL/GenBank/DDBJ whole genome shotgun (WGS) entry which is preliminary data.</text>
</comment>
<accession>A0ABX2CDP3</accession>
<gene>
    <name evidence="1" type="ORF">HL667_15185</name>
</gene>
<dbReference type="InterPro" id="IPR037175">
    <property type="entry name" value="KFase_sf"/>
</dbReference>
<dbReference type="PANTHER" id="PTHR34861">
    <property type="match status" value="1"/>
</dbReference>
<dbReference type="Pfam" id="PF04199">
    <property type="entry name" value="Cyclase"/>
    <property type="match status" value="1"/>
</dbReference>
<organism evidence="1 2">
    <name type="scientific">Bradyrhizobium aeschynomenes</name>
    <dbReference type="NCBI Taxonomy" id="2734909"/>
    <lineage>
        <taxon>Bacteria</taxon>
        <taxon>Pseudomonadati</taxon>
        <taxon>Pseudomonadota</taxon>
        <taxon>Alphaproteobacteria</taxon>
        <taxon>Hyphomicrobiales</taxon>
        <taxon>Nitrobacteraceae</taxon>
        <taxon>Bradyrhizobium</taxon>
    </lineage>
</organism>
<name>A0ABX2CDP3_9BRAD</name>